<dbReference type="Pfam" id="PF09836">
    <property type="entry name" value="DUF2063"/>
    <property type="match status" value="1"/>
</dbReference>
<proteinExistence type="predicted"/>
<dbReference type="GO" id="GO:0003677">
    <property type="term" value="F:DNA binding"/>
    <property type="evidence" value="ECO:0007669"/>
    <property type="project" value="UniProtKB-KW"/>
</dbReference>
<name>A0ABV7VZ00_9BURK</name>
<dbReference type="InterPro" id="IPR044922">
    <property type="entry name" value="DUF2063_N_sf"/>
</dbReference>
<dbReference type="Proteomes" id="UP001595729">
    <property type="component" value="Unassembled WGS sequence"/>
</dbReference>
<evidence type="ECO:0000313" key="2">
    <source>
        <dbReference type="EMBL" id="MFC3682751.1"/>
    </source>
</evidence>
<sequence>MNTRDTFTLAQQQQLFLDALFARPGDDRQTADARLNAQLDVRHPQSVRGLAAYRSNGHAMAERVLRAAYPVIAAMLGEQNFDLLARDLWHTHPPRCGDLAQWGDALPGFLQASDQLSNAPYLGDVARAEWALHRAASATDAEPDLPSFARLASEDPQGLALVLSPGATVIGSRFPVASLVTAHLHSSPSLAEAAQRLREGVGEHAQVWRQGLRPRIDAIAPPAAALVQALQAGADLPGALDAAGAADTEPPAFDFSTWLTAAVTDGLVIGVQRLTTHATQLETTP</sequence>
<dbReference type="Gene3D" id="1.10.150.690">
    <property type="entry name" value="DUF2063"/>
    <property type="match status" value="1"/>
</dbReference>
<evidence type="ECO:0000313" key="3">
    <source>
        <dbReference type="Proteomes" id="UP001595729"/>
    </source>
</evidence>
<organism evidence="2 3">
    <name type="scientific">Hydrogenophaga luteola</name>
    <dbReference type="NCBI Taxonomy" id="1591122"/>
    <lineage>
        <taxon>Bacteria</taxon>
        <taxon>Pseudomonadati</taxon>
        <taxon>Pseudomonadota</taxon>
        <taxon>Betaproteobacteria</taxon>
        <taxon>Burkholderiales</taxon>
        <taxon>Comamonadaceae</taxon>
        <taxon>Hydrogenophaga</taxon>
    </lineage>
</organism>
<dbReference type="InterPro" id="IPR018640">
    <property type="entry name" value="DUF2063"/>
</dbReference>
<reference evidence="3" key="1">
    <citation type="journal article" date="2019" name="Int. J. Syst. Evol. Microbiol.">
        <title>The Global Catalogue of Microorganisms (GCM) 10K type strain sequencing project: providing services to taxonomists for standard genome sequencing and annotation.</title>
        <authorList>
            <consortium name="The Broad Institute Genomics Platform"/>
            <consortium name="The Broad Institute Genome Sequencing Center for Infectious Disease"/>
            <person name="Wu L."/>
            <person name="Ma J."/>
        </authorList>
    </citation>
    <scope>NUCLEOTIDE SEQUENCE [LARGE SCALE GENOMIC DNA]</scope>
    <source>
        <strain evidence="3">KCTC 42501</strain>
    </source>
</reference>
<evidence type="ECO:0000259" key="1">
    <source>
        <dbReference type="Pfam" id="PF09836"/>
    </source>
</evidence>
<dbReference type="RefSeq" id="WP_382171153.1">
    <property type="nucleotide sequence ID" value="NZ_JBHRXX010000002.1"/>
</dbReference>
<comment type="caution">
    <text evidence="2">The sequence shown here is derived from an EMBL/GenBank/DDBJ whole genome shotgun (WGS) entry which is preliminary data.</text>
</comment>
<gene>
    <name evidence="2" type="ORF">ACFOPI_04040</name>
</gene>
<keyword evidence="2" id="KW-0238">DNA-binding</keyword>
<accession>A0ABV7VZ00</accession>
<dbReference type="EMBL" id="JBHRXX010000002">
    <property type="protein sequence ID" value="MFC3682751.1"/>
    <property type="molecule type" value="Genomic_DNA"/>
</dbReference>
<keyword evidence="3" id="KW-1185">Reference proteome</keyword>
<feature type="domain" description="Putative DNA-binding" evidence="1">
    <location>
        <begin position="11"/>
        <end position="110"/>
    </location>
</feature>
<protein>
    <submittedName>
        <fullName evidence="2">DNA-binding domain-containing protein</fullName>
    </submittedName>
</protein>